<dbReference type="Proteomes" id="UP001235712">
    <property type="component" value="Unassembled WGS sequence"/>
</dbReference>
<feature type="region of interest" description="Disordered" evidence="1">
    <location>
        <begin position="1"/>
        <end position="50"/>
    </location>
</feature>
<reference evidence="2 3" key="1">
    <citation type="submission" date="2023-07" db="EMBL/GenBank/DDBJ databases">
        <title>Sequencing the genomes of 1000 actinobacteria strains.</title>
        <authorList>
            <person name="Klenk H.-P."/>
        </authorList>
    </citation>
    <scope>NUCLEOTIDE SEQUENCE [LARGE SCALE GENOMIC DNA]</scope>
    <source>
        <strain evidence="2 3">DSM 44388</strain>
    </source>
</reference>
<sequence length="628" mass="62858">MTSLASDSFTGTDGTAWSASTWTTGSSPTGSSATIVGNAGRLTTGTGTSGSARVARRVNITAPADAVVLFKFRWPTGDECYPRWYVRSTNTSLDSQGGYWVELNRPAGQMSIGKGSSYTNATLPTGTSADLVTKSFSANTWYWCRFGVVGTALKARVWLDGTAEPSSWDVTATDSSISSAGSGTGITLGTGSVQNGKFDVDELSLDSAFPVATVLGPTATSSMTAPAGTVGAGRSTVGPTATGSLTAPAGTVAAIYTVAGPPIVSYINALAGAAGIGAFANGLIASGVVQAQAGEASFGSTKAAPPASNTLVGHPGLVVIPAQVAGPMLGFTTAAVSGAATGQREHVRIGSANIQIAYRNLLDGAPCTGTVRFTPTAYIAADELLVPNRVAVTLDADGLLDVDLPVGKDQLTLPLVAYLVEERLDAPSFGRPPFYLLLTPADDGTTVQLATVPLETNVPDLALYMLKAGGSFTGPVTVASTFDVTGNTSLGANLTVQESAVVGSLDVDENADVEGSLSVGGSVIVNESVEASYVSAPAYSGGSFDGAITVHGGANIEGDTVLGSNLTVGANITVTGAFVGAVKVPGAVTLTSLSNAPAATTGAGNLFVQAGILKYVSPSGTVTTVAPA</sequence>
<feature type="compositionally biased region" description="Polar residues" evidence="1">
    <location>
        <begin position="1"/>
        <end position="13"/>
    </location>
</feature>
<feature type="compositionally biased region" description="Low complexity" evidence="1">
    <location>
        <begin position="14"/>
        <end position="34"/>
    </location>
</feature>
<gene>
    <name evidence="2" type="ORF">J2S57_000991</name>
</gene>
<keyword evidence="3" id="KW-1185">Reference proteome</keyword>
<dbReference type="SUPFAM" id="SSF51161">
    <property type="entry name" value="Trimeric LpxA-like enzymes"/>
    <property type="match status" value="1"/>
</dbReference>
<dbReference type="RefSeq" id="WP_307238827.1">
    <property type="nucleotide sequence ID" value="NZ_JAUSQZ010000001.1"/>
</dbReference>
<dbReference type="InterPro" id="IPR011004">
    <property type="entry name" value="Trimer_LpxA-like_sf"/>
</dbReference>
<comment type="caution">
    <text evidence="2">The sequence shown here is derived from an EMBL/GenBank/DDBJ whole genome shotgun (WGS) entry which is preliminary data.</text>
</comment>
<dbReference type="EMBL" id="JAUSQZ010000001">
    <property type="protein sequence ID" value="MDP9825242.1"/>
    <property type="molecule type" value="Genomic_DNA"/>
</dbReference>
<dbReference type="Gene3D" id="2.160.10.10">
    <property type="entry name" value="Hexapeptide repeat proteins"/>
    <property type="match status" value="1"/>
</dbReference>
<proteinExistence type="predicted"/>
<name>A0ABT9NYB1_9ACTN</name>
<organism evidence="2 3">
    <name type="scientific">Kineosporia succinea</name>
    <dbReference type="NCBI Taxonomy" id="84632"/>
    <lineage>
        <taxon>Bacteria</taxon>
        <taxon>Bacillati</taxon>
        <taxon>Actinomycetota</taxon>
        <taxon>Actinomycetes</taxon>
        <taxon>Kineosporiales</taxon>
        <taxon>Kineosporiaceae</taxon>
        <taxon>Kineosporia</taxon>
    </lineage>
</organism>
<evidence type="ECO:0000313" key="3">
    <source>
        <dbReference type="Proteomes" id="UP001235712"/>
    </source>
</evidence>
<evidence type="ECO:0000256" key="1">
    <source>
        <dbReference type="SAM" id="MobiDB-lite"/>
    </source>
</evidence>
<evidence type="ECO:0000313" key="2">
    <source>
        <dbReference type="EMBL" id="MDP9825242.1"/>
    </source>
</evidence>
<accession>A0ABT9NYB1</accession>
<protein>
    <submittedName>
        <fullName evidence="2">Cytoskeletal protein CcmA (Bactofilin family)</fullName>
    </submittedName>
</protein>